<evidence type="ECO:0000313" key="1">
    <source>
        <dbReference type="EMBL" id="MFC0396799.1"/>
    </source>
</evidence>
<comment type="caution">
    <text evidence="1">The sequence shown here is derived from an EMBL/GenBank/DDBJ whole genome shotgun (WGS) entry which is preliminary data.</text>
</comment>
<gene>
    <name evidence="1" type="ORF">ACFFJ8_36330</name>
</gene>
<dbReference type="Proteomes" id="UP001589818">
    <property type="component" value="Unassembled WGS sequence"/>
</dbReference>
<keyword evidence="2" id="KW-1185">Reference proteome</keyword>
<accession>A0ABV6JLL0</accession>
<reference evidence="1 2" key="1">
    <citation type="submission" date="2024-09" db="EMBL/GenBank/DDBJ databases">
        <authorList>
            <person name="Sun Q."/>
            <person name="Mori K."/>
        </authorList>
    </citation>
    <scope>NUCLEOTIDE SEQUENCE [LARGE SCALE GENOMIC DNA]</scope>
    <source>
        <strain evidence="1 2">CCM 4839</strain>
    </source>
</reference>
<name>A0ABV6JLL0_9BACL</name>
<dbReference type="RefSeq" id="WP_204822829.1">
    <property type="nucleotide sequence ID" value="NZ_JANHOF010000035.1"/>
</dbReference>
<protein>
    <submittedName>
        <fullName evidence="1">Uncharacterized protein</fullName>
    </submittedName>
</protein>
<organism evidence="1 2">
    <name type="scientific">Paenibacillus mendelii</name>
    <dbReference type="NCBI Taxonomy" id="206163"/>
    <lineage>
        <taxon>Bacteria</taxon>
        <taxon>Bacillati</taxon>
        <taxon>Bacillota</taxon>
        <taxon>Bacilli</taxon>
        <taxon>Bacillales</taxon>
        <taxon>Paenibacillaceae</taxon>
        <taxon>Paenibacillus</taxon>
    </lineage>
</organism>
<evidence type="ECO:0000313" key="2">
    <source>
        <dbReference type="Proteomes" id="UP001589818"/>
    </source>
</evidence>
<dbReference type="EMBL" id="JBHLVF010000067">
    <property type="protein sequence ID" value="MFC0396799.1"/>
    <property type="molecule type" value="Genomic_DNA"/>
</dbReference>
<proteinExistence type="predicted"/>
<sequence length="202" mass="23005">MVKIMTTFETMLELLKSNLAEETPAPNSDMSPQATALLTDHGNVYVAVCRDVVGSDCGYDNMLTYMKTRGETRILKMVTMWKDGGIDLSSMNFRETIYEMNKENIETEILVLGENRNGPEEQFQPFVKKLINTLNSSVTLELLKGKYKDWTNAKKALDAMEKYIEQHGMSGAGDVLRAAAPEIWEDIYWRDNNDSRTRMDVL</sequence>